<gene>
    <name evidence="1" type="ORF">LS71_006735</name>
</gene>
<evidence type="ECO:0000313" key="2">
    <source>
        <dbReference type="Proteomes" id="UP000029733"/>
    </source>
</evidence>
<protein>
    <submittedName>
        <fullName evidence="1">Uncharacterized protein</fullName>
    </submittedName>
</protein>
<dbReference type="STRING" id="1677920.LS71_08360"/>
<name>A0A4U8T8V0_9HELI</name>
<sequence>MLDFAQSIANIANKPITKDFGSFKSLLSFGYYWQAQDLEYLQDLGREIFILHPLFVDKHLCAEDLRYEIGTEFGVAWLLAYMLTPLLENTSSALKDVLKTLDIGYLASESNIAEEELEEISAHLHMQSFGIVLGSELAAHLNASEIAQILGTLGKCEAVHFIMPELTDSITPQIIESSVRSQLTACEELPESNGHYVYMRPFSAHAAAQQDLPQAAQLPLLQCPPLFAPALKLQDNKRVRLCFEGKQIEALCMRAPQLKGTIALLYLPQAQIKGYPYRQVEVKV</sequence>
<keyword evidence="2" id="KW-1185">Reference proteome</keyword>
<organism evidence="1 2">
    <name type="scientific">Helicobacter jaachi</name>
    <dbReference type="NCBI Taxonomy" id="1677920"/>
    <lineage>
        <taxon>Bacteria</taxon>
        <taxon>Pseudomonadati</taxon>
        <taxon>Campylobacterota</taxon>
        <taxon>Epsilonproteobacteria</taxon>
        <taxon>Campylobacterales</taxon>
        <taxon>Helicobacteraceae</taxon>
        <taxon>Helicobacter</taxon>
    </lineage>
</organism>
<evidence type="ECO:0000313" key="1">
    <source>
        <dbReference type="EMBL" id="TLD96170.1"/>
    </source>
</evidence>
<dbReference type="Proteomes" id="UP000029733">
    <property type="component" value="Unassembled WGS sequence"/>
</dbReference>
<comment type="caution">
    <text evidence="1">The sequence shown here is derived from an EMBL/GenBank/DDBJ whole genome shotgun (WGS) entry which is preliminary data.</text>
</comment>
<proteinExistence type="predicted"/>
<accession>A0A4U8T8V0</accession>
<dbReference type="RefSeq" id="WP_034356482.1">
    <property type="nucleotide sequence ID" value="NZ_JRPR02000005.1"/>
</dbReference>
<dbReference type="EMBL" id="JRPR02000005">
    <property type="protein sequence ID" value="TLD96170.1"/>
    <property type="molecule type" value="Genomic_DNA"/>
</dbReference>
<dbReference type="OrthoDB" id="5326713at2"/>
<reference evidence="1 2" key="1">
    <citation type="journal article" date="2014" name="Genome Announc.">
        <title>Draft genome sequences of eight enterohepatic helicobacter species isolated from both laboratory and wild rodents.</title>
        <authorList>
            <person name="Sheh A."/>
            <person name="Shen Z."/>
            <person name="Fox J.G."/>
        </authorList>
    </citation>
    <scope>NUCLEOTIDE SEQUENCE [LARGE SCALE GENOMIC DNA]</scope>
    <source>
        <strain evidence="1 2">MIT 09-6949</strain>
    </source>
</reference>
<dbReference type="AlphaFoldDB" id="A0A4U8T8V0"/>